<proteinExistence type="predicted"/>
<accession>A0A2P6S9L9</accession>
<sequence length="81" mass="8737">MQDKNTAYTDLVHLGACGSDGSNWKCIMHATVSSRRPSSLNIGALFTNSDIGRSAKPAILAPIDEVNYGSKSWRLKVGGLW</sequence>
<organism evidence="1 2">
    <name type="scientific">Rosa chinensis</name>
    <name type="common">China rose</name>
    <dbReference type="NCBI Taxonomy" id="74649"/>
    <lineage>
        <taxon>Eukaryota</taxon>
        <taxon>Viridiplantae</taxon>
        <taxon>Streptophyta</taxon>
        <taxon>Embryophyta</taxon>
        <taxon>Tracheophyta</taxon>
        <taxon>Spermatophyta</taxon>
        <taxon>Magnoliopsida</taxon>
        <taxon>eudicotyledons</taxon>
        <taxon>Gunneridae</taxon>
        <taxon>Pentapetalae</taxon>
        <taxon>rosids</taxon>
        <taxon>fabids</taxon>
        <taxon>Rosales</taxon>
        <taxon>Rosaceae</taxon>
        <taxon>Rosoideae</taxon>
        <taxon>Rosoideae incertae sedis</taxon>
        <taxon>Rosa</taxon>
    </lineage>
</organism>
<evidence type="ECO:0000313" key="1">
    <source>
        <dbReference type="EMBL" id="PRQ55398.1"/>
    </source>
</evidence>
<reference evidence="1 2" key="1">
    <citation type="journal article" date="2018" name="Nat. Genet.">
        <title>The Rosa genome provides new insights in the design of modern roses.</title>
        <authorList>
            <person name="Bendahmane M."/>
        </authorList>
    </citation>
    <scope>NUCLEOTIDE SEQUENCE [LARGE SCALE GENOMIC DNA]</scope>
    <source>
        <strain evidence="2">cv. Old Blush</strain>
    </source>
</reference>
<protein>
    <submittedName>
        <fullName evidence="1">Uncharacterized protein</fullName>
    </submittedName>
</protein>
<name>A0A2P6S9L9_ROSCH</name>
<dbReference type="AlphaFoldDB" id="A0A2P6S9L9"/>
<dbReference type="Gramene" id="PRQ55398">
    <property type="protein sequence ID" value="PRQ55398"/>
    <property type="gene ID" value="RchiOBHm_Chr1g0324131"/>
</dbReference>
<evidence type="ECO:0000313" key="2">
    <source>
        <dbReference type="Proteomes" id="UP000238479"/>
    </source>
</evidence>
<keyword evidence="2" id="KW-1185">Reference proteome</keyword>
<dbReference type="EMBL" id="PDCK01000039">
    <property type="protein sequence ID" value="PRQ55398.1"/>
    <property type="molecule type" value="Genomic_DNA"/>
</dbReference>
<dbReference type="Proteomes" id="UP000238479">
    <property type="component" value="Chromosome 1"/>
</dbReference>
<comment type="caution">
    <text evidence="1">The sequence shown here is derived from an EMBL/GenBank/DDBJ whole genome shotgun (WGS) entry which is preliminary data.</text>
</comment>
<gene>
    <name evidence="1" type="ORF">RchiOBHm_Chr1g0324131</name>
</gene>